<dbReference type="EMBL" id="CP136898">
    <property type="protein sequence ID" value="WOL19372.1"/>
    <property type="molecule type" value="Genomic_DNA"/>
</dbReference>
<evidence type="ECO:0000313" key="2">
    <source>
        <dbReference type="EMBL" id="WOL19372.1"/>
    </source>
</evidence>
<sequence length="409" mass="47894">MGINDCFVHWYRDIWKEENFYSVGRTQLSKLDWSTLPSSTHHSMIDRISEYEIISAMNSLGKGKAPGPDEFNLEFYLKFWEIIRYMEAINTFYNEAVKEVIAQYDNITDQKINFDKSECFFPRDYSHEKNEELCTGIKGLLPFKYLGSNIDKSKTPLNFQRQIISKAETKLNSWASRNISQAGKIVLLNFVINSIFVHTLASSWISDKVVKEYVKAARNYFWKSNAKAHSFYLVNRKKLTLSKTNGGLGIRDLNIYLPKEEVKDTWIWSLNNKGKLTCKVAYNYLKNEESEDLDTTFDWKLLWSLDVLPKIKIFVWKLVQDRLPTFVWLANKSKIEPHCCYVCGKNQDDTNHIFFECTMAVNLWNSLGKLLNIHFEFRDFWSLRKWMNEGIVLDKKDKITLVSCIATGL</sequence>
<evidence type="ECO:0000313" key="3">
    <source>
        <dbReference type="Proteomes" id="UP001327560"/>
    </source>
</evidence>
<dbReference type="AlphaFoldDB" id="A0AAQ3L545"/>
<organism evidence="2 3">
    <name type="scientific">Canna indica</name>
    <name type="common">Indian-shot</name>
    <dbReference type="NCBI Taxonomy" id="4628"/>
    <lineage>
        <taxon>Eukaryota</taxon>
        <taxon>Viridiplantae</taxon>
        <taxon>Streptophyta</taxon>
        <taxon>Embryophyta</taxon>
        <taxon>Tracheophyta</taxon>
        <taxon>Spermatophyta</taxon>
        <taxon>Magnoliopsida</taxon>
        <taxon>Liliopsida</taxon>
        <taxon>Zingiberales</taxon>
        <taxon>Cannaceae</taxon>
        <taxon>Canna</taxon>
    </lineage>
</organism>
<accession>A0AAQ3L545</accession>
<name>A0AAQ3L545_9LILI</name>
<evidence type="ECO:0000259" key="1">
    <source>
        <dbReference type="Pfam" id="PF13966"/>
    </source>
</evidence>
<gene>
    <name evidence="2" type="ORF">Cni_G28170</name>
</gene>
<dbReference type="PANTHER" id="PTHR33116">
    <property type="entry name" value="REVERSE TRANSCRIPTASE ZINC-BINDING DOMAIN-CONTAINING PROTEIN-RELATED-RELATED"/>
    <property type="match status" value="1"/>
</dbReference>
<dbReference type="Proteomes" id="UP001327560">
    <property type="component" value="Chromosome 9"/>
</dbReference>
<feature type="domain" description="Reverse transcriptase zinc-binding" evidence="1">
    <location>
        <begin position="277"/>
        <end position="364"/>
    </location>
</feature>
<dbReference type="Pfam" id="PF13966">
    <property type="entry name" value="zf-RVT"/>
    <property type="match status" value="1"/>
</dbReference>
<dbReference type="InterPro" id="IPR026960">
    <property type="entry name" value="RVT-Znf"/>
</dbReference>
<reference evidence="2 3" key="1">
    <citation type="submission" date="2023-10" db="EMBL/GenBank/DDBJ databases">
        <title>Chromosome-scale genome assembly provides insights into flower coloration mechanisms of Canna indica.</title>
        <authorList>
            <person name="Li C."/>
        </authorList>
    </citation>
    <scope>NUCLEOTIDE SEQUENCE [LARGE SCALE GENOMIC DNA]</scope>
    <source>
        <tissue evidence="2">Flower</tissue>
    </source>
</reference>
<dbReference type="PANTHER" id="PTHR33116:SF76">
    <property type="entry name" value="DUF4283 DOMAIN-CONTAINING PROTEIN"/>
    <property type="match status" value="1"/>
</dbReference>
<keyword evidence="3" id="KW-1185">Reference proteome</keyword>
<proteinExistence type="predicted"/>
<protein>
    <submittedName>
        <fullName evidence="2">Ribonuclease H protein</fullName>
    </submittedName>
</protein>